<proteinExistence type="inferred from homology"/>
<sequence length="499" mass="55844">MTEPVDVLVIGGGINGTGIALDAAGRGLSVTLCDMHDLASATSSASSKLIHGGLRYLEQLEFRLVHEALAEREILLQAAPHIIWPLRFRLPHQPQLRPAWMIRLGLWLYDHLARRDRLPGSESLRLNDHGPLQSRFTRAFEYSDAWVDDARLVVLCALAAKERGAVILPRFRCTRASRERGLWKVQLEHKDGGIQTRWARTLVNATGPWASSLFDTVLPAAAPASLRLVKGSHVVVPRLHGGNEAYILQHRDGRIVFVLPYEQDYSLIGTTDVDYHGEPAKAGASAEEVDYLCAVVNAHFRRQISPAEVVYRYAGVRPLMAEGHGRAQRASRDYRLWLNTSTGQAPLLSVFGGKITTFRALAEDAVNRLTRYLPHASGPWTRQLVLPGGDFGTQAGLAAELAEEYPWLPEPLARRYVRSYGTRCRRFLQEAGTLENMGEHLGAGLYAAELEYLMQEEWARSADDVLWRRSKLGLRLTPEQRQQVKEYMATTLNVSRVPR</sequence>
<dbReference type="GO" id="GO:0046168">
    <property type="term" value="P:glycerol-3-phosphate catabolic process"/>
    <property type="evidence" value="ECO:0007669"/>
    <property type="project" value="TreeGrafter"/>
</dbReference>
<evidence type="ECO:0000259" key="8">
    <source>
        <dbReference type="Pfam" id="PF16901"/>
    </source>
</evidence>
<dbReference type="InterPro" id="IPR036188">
    <property type="entry name" value="FAD/NAD-bd_sf"/>
</dbReference>
<evidence type="ECO:0000256" key="2">
    <source>
        <dbReference type="ARBA" id="ARBA00007330"/>
    </source>
</evidence>
<dbReference type="Gene3D" id="3.30.9.10">
    <property type="entry name" value="D-Amino Acid Oxidase, subunit A, domain 2"/>
    <property type="match status" value="1"/>
</dbReference>
<keyword evidence="10" id="KW-1185">Reference proteome</keyword>
<evidence type="ECO:0000259" key="7">
    <source>
        <dbReference type="Pfam" id="PF01266"/>
    </source>
</evidence>
<name>A0AA50KSJ2_9GAMM</name>
<evidence type="ECO:0000313" key="9">
    <source>
        <dbReference type="EMBL" id="WMC12290.1"/>
    </source>
</evidence>
<dbReference type="Pfam" id="PF01266">
    <property type="entry name" value="DAO"/>
    <property type="match status" value="1"/>
</dbReference>
<dbReference type="GO" id="GO:0004368">
    <property type="term" value="F:glycerol-3-phosphate dehydrogenase (quinone) activity"/>
    <property type="evidence" value="ECO:0007669"/>
    <property type="project" value="UniProtKB-EC"/>
</dbReference>
<dbReference type="InterPro" id="IPR031656">
    <property type="entry name" value="DAO_C"/>
</dbReference>
<evidence type="ECO:0000256" key="1">
    <source>
        <dbReference type="ARBA" id="ARBA00001974"/>
    </source>
</evidence>
<dbReference type="InterPro" id="IPR038299">
    <property type="entry name" value="DAO_C_sf"/>
</dbReference>
<protein>
    <recommendedName>
        <fullName evidence="6">Glycerol-3-phosphate dehydrogenase</fullName>
        <ecNumber evidence="6">1.1.5.3</ecNumber>
    </recommendedName>
</protein>
<accession>A0AA50KSJ2</accession>
<reference evidence="9 10" key="1">
    <citation type="submission" date="2023-02" db="EMBL/GenBank/DDBJ databases">
        <title>Complete genome sequence of a novel bacterium Oceanimonas sp. NTOU-MSR1 isolated from marine coast sediment.</title>
        <authorList>
            <person name="Yang H.-T."/>
            <person name="Chen Y.-L."/>
            <person name="Ho Y.-N."/>
        </authorList>
    </citation>
    <scope>NUCLEOTIDE SEQUENCE [LARGE SCALE GENOMIC DNA]</scope>
    <source>
        <strain evidence="9 10">NTOU-MSR1</strain>
    </source>
</reference>
<dbReference type="EC" id="1.1.5.3" evidence="6"/>
<dbReference type="Pfam" id="PF16901">
    <property type="entry name" value="DAO_C"/>
    <property type="match status" value="1"/>
</dbReference>
<dbReference type="NCBIfam" id="NF008899">
    <property type="entry name" value="PRK12266.1"/>
    <property type="match status" value="1"/>
</dbReference>
<feature type="domain" description="FAD dependent oxidoreductase" evidence="7">
    <location>
        <begin position="6"/>
        <end position="357"/>
    </location>
</feature>
<dbReference type="GO" id="GO:0009331">
    <property type="term" value="C:glycerol-3-phosphate dehydrogenase (FAD) complex"/>
    <property type="evidence" value="ECO:0007669"/>
    <property type="project" value="UniProtKB-UniRule"/>
</dbReference>
<dbReference type="Gene3D" id="1.10.8.870">
    <property type="entry name" value="Alpha-glycerophosphate oxidase, cap domain"/>
    <property type="match status" value="1"/>
</dbReference>
<dbReference type="Gene3D" id="6.10.250.1890">
    <property type="match status" value="1"/>
</dbReference>
<dbReference type="NCBIfam" id="NF009906">
    <property type="entry name" value="PRK13369.1"/>
    <property type="match status" value="1"/>
</dbReference>
<organism evidence="9 10">
    <name type="scientific">Oceanimonas pelagia</name>
    <dbReference type="NCBI Taxonomy" id="3028314"/>
    <lineage>
        <taxon>Bacteria</taxon>
        <taxon>Pseudomonadati</taxon>
        <taxon>Pseudomonadota</taxon>
        <taxon>Gammaproteobacteria</taxon>
        <taxon>Aeromonadales</taxon>
        <taxon>Aeromonadaceae</taxon>
        <taxon>Oceanimonas</taxon>
    </lineage>
</organism>
<dbReference type="PANTHER" id="PTHR11985:SF15">
    <property type="entry name" value="GLYCEROL-3-PHOSPHATE DEHYDROGENASE, MITOCHONDRIAL"/>
    <property type="match status" value="1"/>
</dbReference>
<evidence type="ECO:0000256" key="3">
    <source>
        <dbReference type="ARBA" id="ARBA00022630"/>
    </source>
</evidence>
<dbReference type="PRINTS" id="PR01001">
    <property type="entry name" value="FADG3PDH"/>
</dbReference>
<keyword evidence="3 6" id="KW-0285">Flavoprotein</keyword>
<dbReference type="Gene3D" id="3.50.50.60">
    <property type="entry name" value="FAD/NAD(P)-binding domain"/>
    <property type="match status" value="1"/>
</dbReference>
<dbReference type="InterPro" id="IPR000447">
    <property type="entry name" value="G3P_DH_FAD-dep"/>
</dbReference>
<evidence type="ECO:0000256" key="5">
    <source>
        <dbReference type="ARBA" id="ARBA00023002"/>
    </source>
</evidence>
<dbReference type="RefSeq" id="WP_306763523.1">
    <property type="nucleotide sequence ID" value="NZ_CP118224.1"/>
</dbReference>
<keyword evidence="5 6" id="KW-0560">Oxidoreductase</keyword>
<comment type="similarity">
    <text evidence="2 6">Belongs to the FAD-dependent glycerol-3-phosphate dehydrogenase family.</text>
</comment>
<dbReference type="PANTHER" id="PTHR11985">
    <property type="entry name" value="GLYCEROL-3-PHOSPHATE DEHYDROGENASE"/>
    <property type="match status" value="1"/>
</dbReference>
<dbReference type="PROSITE" id="PS00977">
    <property type="entry name" value="FAD_G3PDH_1"/>
    <property type="match status" value="1"/>
</dbReference>
<dbReference type="SUPFAM" id="SSF51905">
    <property type="entry name" value="FAD/NAD(P)-binding domain"/>
    <property type="match status" value="1"/>
</dbReference>
<keyword evidence="4" id="KW-0274">FAD</keyword>
<dbReference type="InterPro" id="IPR006076">
    <property type="entry name" value="FAD-dep_OxRdtase"/>
</dbReference>
<comment type="catalytic activity">
    <reaction evidence="6">
        <text>a quinone + sn-glycerol 3-phosphate = dihydroxyacetone phosphate + a quinol</text>
        <dbReference type="Rhea" id="RHEA:18977"/>
        <dbReference type="ChEBI" id="CHEBI:24646"/>
        <dbReference type="ChEBI" id="CHEBI:57597"/>
        <dbReference type="ChEBI" id="CHEBI:57642"/>
        <dbReference type="ChEBI" id="CHEBI:132124"/>
        <dbReference type="EC" id="1.1.5.3"/>
    </reaction>
</comment>
<evidence type="ECO:0000256" key="4">
    <source>
        <dbReference type="ARBA" id="ARBA00022827"/>
    </source>
</evidence>
<dbReference type="AlphaFoldDB" id="A0AA50KSJ2"/>
<comment type="cofactor">
    <cofactor evidence="1 6">
        <name>FAD</name>
        <dbReference type="ChEBI" id="CHEBI:57692"/>
    </cofactor>
</comment>
<dbReference type="Proteomes" id="UP001223802">
    <property type="component" value="Chromosome"/>
</dbReference>
<dbReference type="EMBL" id="CP118224">
    <property type="protein sequence ID" value="WMC12290.1"/>
    <property type="molecule type" value="Genomic_DNA"/>
</dbReference>
<dbReference type="KEGG" id="ope:PU634_07990"/>
<gene>
    <name evidence="9" type="primary">glpD</name>
    <name evidence="9" type="ORF">PU634_07990</name>
</gene>
<feature type="domain" description="Alpha-glycerophosphate oxidase C-terminal" evidence="8">
    <location>
        <begin position="381"/>
        <end position="495"/>
    </location>
</feature>
<evidence type="ECO:0000256" key="6">
    <source>
        <dbReference type="RuleBase" id="RU361217"/>
    </source>
</evidence>
<evidence type="ECO:0000313" key="10">
    <source>
        <dbReference type="Proteomes" id="UP001223802"/>
    </source>
</evidence>